<comment type="similarity">
    <text evidence="5">Belongs to the methyl-accepting chemotaxis (MCP) protein family.</text>
</comment>
<sequence>MEKVRNLSLKYKVSMIVIIMVVLIFAGVTYFSLNILKTNLSNDLKSELLSVGTLTSMQVNPDQVGKLLSKNGEGNPDFTSLQKQLDQIQKDQGVMSWSYIWTLKDDQVTTQAYTSNLNDIYKPGALFADLAPIHLDAAKKVYSTGKSEVTDIFKDPFGTWRTVFSPIKQDGKVIAVIGIDYSADYINQLSSQARNQQLLITIIGLIIIALVIYAAINKILKPLKSIVNVSNRIAEGDLSSNPLSYDSNDEIGQLNTAVVKMQHSLRTLILNIQDSSEHVATSSQQLTASSQETESYSVKVNSDMTEIAEKTLMNSKITEETVTVLEETAIGIQRIAESTSTASEESEQMAASAQNGYDSLDRLQNQMHNITESVTRIADVIQVLNSQISEINEMTNLITDVAEQTNLLSLNASIEAARAGEHGRGFAVVATEIRKLAERTGRSANTIAEHLGSITQSTTQSQIIAQEGQGEVHKGLELMKEAAQSFNQILESTKNVSMQMQEISASSQQISASSEEVTASMTELRNVSGEIAKSSDQVSSASELQLQFIQEVAQATESLSHTSQSLQELIQQFKV</sequence>
<name>A0A850ENE1_9BACL</name>
<dbReference type="CDD" id="cd11386">
    <property type="entry name" value="MCP_signal"/>
    <property type="match status" value="1"/>
</dbReference>
<feature type="transmembrane region" description="Helical" evidence="7">
    <location>
        <begin position="198"/>
        <end position="216"/>
    </location>
</feature>
<keyword evidence="7" id="KW-1133">Transmembrane helix</keyword>
<dbReference type="SMART" id="SM00283">
    <property type="entry name" value="MA"/>
    <property type="match status" value="1"/>
</dbReference>
<reference evidence="10" key="1">
    <citation type="submission" date="2020-06" db="EMBL/GenBank/DDBJ databases">
        <title>Paenibacillus sp. nov., isolated from soil.</title>
        <authorList>
            <person name="Seo Y.L."/>
        </authorList>
    </citation>
    <scope>NUCLEOTIDE SEQUENCE [LARGE SCALE GENOMIC DNA]</scope>
    <source>
        <strain evidence="10">JW14</strain>
    </source>
</reference>
<dbReference type="PANTHER" id="PTHR32089:SF112">
    <property type="entry name" value="LYSOZYME-LIKE PROTEIN-RELATED"/>
    <property type="match status" value="1"/>
</dbReference>
<dbReference type="PANTHER" id="PTHR32089">
    <property type="entry name" value="METHYL-ACCEPTING CHEMOTAXIS PROTEIN MCPB"/>
    <property type="match status" value="1"/>
</dbReference>
<evidence type="ECO:0000313" key="10">
    <source>
        <dbReference type="EMBL" id="NUU61057.1"/>
    </source>
</evidence>
<dbReference type="PROSITE" id="PS50885">
    <property type="entry name" value="HAMP"/>
    <property type="match status" value="1"/>
</dbReference>
<dbReference type="InterPro" id="IPR003660">
    <property type="entry name" value="HAMP_dom"/>
</dbReference>
<evidence type="ECO:0000256" key="2">
    <source>
        <dbReference type="ARBA" id="ARBA00022475"/>
    </source>
</evidence>
<evidence type="ECO:0000256" key="5">
    <source>
        <dbReference type="ARBA" id="ARBA00029447"/>
    </source>
</evidence>
<dbReference type="AlphaFoldDB" id="A0A850ENE1"/>
<dbReference type="Pfam" id="PF00015">
    <property type="entry name" value="MCPsignal"/>
    <property type="match status" value="1"/>
</dbReference>
<keyword evidence="11" id="KW-1185">Reference proteome</keyword>
<feature type="domain" description="Methyl-accepting transducer" evidence="8">
    <location>
        <begin position="289"/>
        <end position="525"/>
    </location>
</feature>
<dbReference type="Proteomes" id="UP000564806">
    <property type="component" value="Unassembled WGS sequence"/>
</dbReference>
<evidence type="ECO:0000256" key="7">
    <source>
        <dbReference type="SAM" id="Phobius"/>
    </source>
</evidence>
<keyword evidence="7" id="KW-0812">Transmembrane</keyword>
<evidence type="ECO:0000256" key="6">
    <source>
        <dbReference type="PROSITE-ProRule" id="PRU00284"/>
    </source>
</evidence>
<dbReference type="Gene3D" id="1.10.287.950">
    <property type="entry name" value="Methyl-accepting chemotaxis protein"/>
    <property type="match status" value="1"/>
</dbReference>
<gene>
    <name evidence="10" type="ORF">HPT30_11925</name>
</gene>
<evidence type="ECO:0000259" key="8">
    <source>
        <dbReference type="PROSITE" id="PS50111"/>
    </source>
</evidence>
<comment type="caution">
    <text evidence="10">The sequence shown here is derived from an EMBL/GenBank/DDBJ whole genome shotgun (WGS) entry which is preliminary data.</text>
</comment>
<evidence type="ECO:0000259" key="9">
    <source>
        <dbReference type="PROSITE" id="PS50885"/>
    </source>
</evidence>
<dbReference type="CDD" id="cd06225">
    <property type="entry name" value="HAMP"/>
    <property type="match status" value="1"/>
</dbReference>
<dbReference type="GO" id="GO:0005886">
    <property type="term" value="C:plasma membrane"/>
    <property type="evidence" value="ECO:0007669"/>
    <property type="project" value="UniProtKB-SubCell"/>
</dbReference>
<feature type="domain" description="HAMP" evidence="9">
    <location>
        <begin position="217"/>
        <end position="270"/>
    </location>
</feature>
<evidence type="ECO:0000313" key="11">
    <source>
        <dbReference type="Proteomes" id="UP000564806"/>
    </source>
</evidence>
<dbReference type="GO" id="GO:0007165">
    <property type="term" value="P:signal transduction"/>
    <property type="evidence" value="ECO:0007669"/>
    <property type="project" value="UniProtKB-KW"/>
</dbReference>
<evidence type="ECO:0000256" key="1">
    <source>
        <dbReference type="ARBA" id="ARBA00004236"/>
    </source>
</evidence>
<dbReference type="SMART" id="SM00304">
    <property type="entry name" value="HAMP"/>
    <property type="match status" value="2"/>
</dbReference>
<dbReference type="EMBL" id="JABWCS010000206">
    <property type="protein sequence ID" value="NUU61057.1"/>
    <property type="molecule type" value="Genomic_DNA"/>
</dbReference>
<dbReference type="SUPFAM" id="SSF58104">
    <property type="entry name" value="Methyl-accepting chemotaxis protein (MCP) signaling domain"/>
    <property type="match status" value="1"/>
</dbReference>
<dbReference type="Gene3D" id="3.30.450.20">
    <property type="entry name" value="PAS domain"/>
    <property type="match status" value="1"/>
</dbReference>
<dbReference type="RefSeq" id="WP_175371610.1">
    <property type="nucleotide sequence ID" value="NZ_JABWCS010000206.1"/>
</dbReference>
<dbReference type="Gene3D" id="6.10.340.10">
    <property type="match status" value="1"/>
</dbReference>
<protein>
    <submittedName>
        <fullName evidence="10">Methyl-accepting chemotaxis protein</fullName>
    </submittedName>
</protein>
<dbReference type="Pfam" id="PF00672">
    <property type="entry name" value="HAMP"/>
    <property type="match status" value="1"/>
</dbReference>
<evidence type="ECO:0000256" key="3">
    <source>
        <dbReference type="ARBA" id="ARBA00023136"/>
    </source>
</evidence>
<comment type="subcellular location">
    <subcellularLocation>
        <location evidence="1">Cell membrane</location>
    </subcellularLocation>
</comment>
<dbReference type="InterPro" id="IPR004089">
    <property type="entry name" value="MCPsignal_dom"/>
</dbReference>
<keyword evidence="2" id="KW-1003">Cell membrane</keyword>
<accession>A0A850ENE1</accession>
<evidence type="ECO:0000256" key="4">
    <source>
        <dbReference type="ARBA" id="ARBA00023224"/>
    </source>
</evidence>
<organism evidence="10 11">
    <name type="scientific">Paenibacillus agri</name>
    <dbReference type="NCBI Taxonomy" id="2744309"/>
    <lineage>
        <taxon>Bacteria</taxon>
        <taxon>Bacillati</taxon>
        <taxon>Bacillota</taxon>
        <taxon>Bacilli</taxon>
        <taxon>Bacillales</taxon>
        <taxon>Paenibacillaceae</taxon>
        <taxon>Paenibacillus</taxon>
    </lineage>
</organism>
<proteinExistence type="inferred from homology"/>
<keyword evidence="3 7" id="KW-0472">Membrane</keyword>
<dbReference type="PROSITE" id="PS50111">
    <property type="entry name" value="CHEMOTAXIS_TRANSDUC_2"/>
    <property type="match status" value="1"/>
</dbReference>
<keyword evidence="4 6" id="KW-0807">Transducer</keyword>
<feature type="transmembrane region" description="Helical" evidence="7">
    <location>
        <begin position="15"/>
        <end position="36"/>
    </location>
</feature>